<dbReference type="RefSeq" id="WP_190224145.1">
    <property type="nucleotide sequence ID" value="NZ_BNBS01000049.1"/>
</dbReference>
<feature type="transmembrane region" description="Helical" evidence="1">
    <location>
        <begin position="17"/>
        <end position="36"/>
    </location>
</feature>
<dbReference type="EMBL" id="BNDW01000117">
    <property type="protein sequence ID" value="GHI27297.1"/>
    <property type="molecule type" value="Genomic_DNA"/>
</dbReference>
<evidence type="ECO:0008006" key="4">
    <source>
        <dbReference type="Google" id="ProtNLM"/>
    </source>
</evidence>
<sequence length="65" mass="7198">MDTPNEPEPQNNNTHDVVVYTFLALVVAGAATALWAPKKSDRGFRLLNWLGPFFKAEPEAPESDL</sequence>
<evidence type="ECO:0000313" key="3">
    <source>
        <dbReference type="Proteomes" id="UP001052739"/>
    </source>
</evidence>
<keyword evidence="1" id="KW-0472">Membrane</keyword>
<keyword evidence="3" id="KW-1185">Reference proteome</keyword>
<name>A0ABQ3PQJ5_9ACTN</name>
<comment type="caution">
    <text evidence="2">The sequence shown here is derived from an EMBL/GenBank/DDBJ whole genome shotgun (WGS) entry which is preliminary data.</text>
</comment>
<gene>
    <name evidence="2" type="ORF">Shyd_86680</name>
</gene>
<accession>A0ABQ3PQJ5</accession>
<organism evidence="2 3">
    <name type="scientific">Streptomyces hydrogenans</name>
    <dbReference type="NCBI Taxonomy" id="1873719"/>
    <lineage>
        <taxon>Bacteria</taxon>
        <taxon>Bacillati</taxon>
        <taxon>Actinomycetota</taxon>
        <taxon>Actinomycetes</taxon>
        <taxon>Kitasatosporales</taxon>
        <taxon>Streptomycetaceae</taxon>
        <taxon>Streptomyces</taxon>
    </lineage>
</organism>
<evidence type="ECO:0000313" key="2">
    <source>
        <dbReference type="EMBL" id="GHI27297.1"/>
    </source>
</evidence>
<reference evidence="2" key="1">
    <citation type="submission" date="2024-05" db="EMBL/GenBank/DDBJ databases">
        <title>Whole genome shotgun sequence of Streptomyces hydrogenans NBRC 13475.</title>
        <authorList>
            <person name="Komaki H."/>
            <person name="Tamura T."/>
        </authorList>
    </citation>
    <scope>NUCLEOTIDE SEQUENCE</scope>
    <source>
        <strain evidence="2">NBRC 13475</strain>
    </source>
</reference>
<proteinExistence type="predicted"/>
<evidence type="ECO:0000256" key="1">
    <source>
        <dbReference type="SAM" id="Phobius"/>
    </source>
</evidence>
<keyword evidence="1" id="KW-0812">Transmembrane</keyword>
<protein>
    <recommendedName>
        <fullName evidence="4">Secreted protein</fullName>
    </recommendedName>
</protein>
<dbReference type="Proteomes" id="UP001052739">
    <property type="component" value="Unassembled WGS sequence"/>
</dbReference>
<keyword evidence="1" id="KW-1133">Transmembrane helix</keyword>